<organism evidence="1 2">
    <name type="scientific">Xenoophorus captivus</name>
    <dbReference type="NCBI Taxonomy" id="1517983"/>
    <lineage>
        <taxon>Eukaryota</taxon>
        <taxon>Metazoa</taxon>
        <taxon>Chordata</taxon>
        <taxon>Craniata</taxon>
        <taxon>Vertebrata</taxon>
        <taxon>Euteleostomi</taxon>
        <taxon>Actinopterygii</taxon>
        <taxon>Neopterygii</taxon>
        <taxon>Teleostei</taxon>
        <taxon>Neoteleostei</taxon>
        <taxon>Acanthomorphata</taxon>
        <taxon>Ovalentaria</taxon>
        <taxon>Atherinomorphae</taxon>
        <taxon>Cyprinodontiformes</taxon>
        <taxon>Goodeidae</taxon>
        <taxon>Xenoophorus</taxon>
    </lineage>
</organism>
<gene>
    <name evidence="1" type="ORF">XENOCAPTIV_030902</name>
</gene>
<evidence type="ECO:0000313" key="2">
    <source>
        <dbReference type="Proteomes" id="UP001434883"/>
    </source>
</evidence>
<evidence type="ECO:0000313" key="1">
    <source>
        <dbReference type="EMBL" id="MEQ2203489.1"/>
    </source>
</evidence>
<evidence type="ECO:0008006" key="3">
    <source>
        <dbReference type="Google" id="ProtNLM"/>
    </source>
</evidence>
<protein>
    <recommendedName>
        <fullName evidence="3">Secreted protein</fullName>
    </recommendedName>
</protein>
<accession>A0ABV0R647</accession>
<reference evidence="1 2" key="1">
    <citation type="submission" date="2021-06" db="EMBL/GenBank/DDBJ databases">
        <authorList>
            <person name="Palmer J.M."/>
        </authorList>
    </citation>
    <scope>NUCLEOTIDE SEQUENCE [LARGE SCALE GENOMIC DNA]</scope>
    <source>
        <strain evidence="1 2">XC_2019</strain>
        <tissue evidence="1">Muscle</tissue>
    </source>
</reference>
<name>A0ABV0R647_9TELE</name>
<proteinExistence type="predicted"/>
<keyword evidence="2" id="KW-1185">Reference proteome</keyword>
<sequence>MGSPNSWICGLIVSLMLTYQLVSVSELQLLSLHLLITSLDRFRETKQVFPSKCKVKATDYFLYAPKGKIKRVFDLCYLSCVSGACRWAVKTLTSMLCRDAFGSNGTNQNLLVSEARLSLSIETSYS</sequence>
<comment type="caution">
    <text evidence="1">The sequence shown here is derived from an EMBL/GenBank/DDBJ whole genome shotgun (WGS) entry which is preliminary data.</text>
</comment>
<dbReference type="EMBL" id="JAHRIN010034593">
    <property type="protein sequence ID" value="MEQ2203489.1"/>
    <property type="molecule type" value="Genomic_DNA"/>
</dbReference>
<dbReference type="Proteomes" id="UP001434883">
    <property type="component" value="Unassembled WGS sequence"/>
</dbReference>